<dbReference type="SUPFAM" id="SSF52540">
    <property type="entry name" value="P-loop containing nucleoside triphosphate hydrolases"/>
    <property type="match status" value="1"/>
</dbReference>
<gene>
    <name evidence="2" type="ORF">MGAL_10B070988</name>
</gene>
<dbReference type="Gene3D" id="3.40.395.10">
    <property type="entry name" value="Adenoviral Proteinase, Chain A"/>
    <property type="match status" value="1"/>
</dbReference>
<protein>
    <submittedName>
        <fullName evidence="2">Uncharacterized protein</fullName>
    </submittedName>
</protein>
<dbReference type="SUPFAM" id="SSF54001">
    <property type="entry name" value="Cysteine proteinases"/>
    <property type="match status" value="1"/>
</dbReference>
<accession>A0A8B6H846</accession>
<feature type="compositionally biased region" description="Acidic residues" evidence="1">
    <location>
        <begin position="441"/>
        <end position="451"/>
    </location>
</feature>
<evidence type="ECO:0000313" key="2">
    <source>
        <dbReference type="EMBL" id="VDI74586.1"/>
    </source>
</evidence>
<proteinExistence type="predicted"/>
<reference evidence="2" key="1">
    <citation type="submission" date="2018-11" db="EMBL/GenBank/DDBJ databases">
        <authorList>
            <person name="Alioto T."/>
            <person name="Alioto T."/>
        </authorList>
    </citation>
    <scope>NUCLEOTIDE SEQUENCE</scope>
</reference>
<name>A0A8B6H846_MYTGA</name>
<dbReference type="EMBL" id="UYJE01009575">
    <property type="protein sequence ID" value="VDI74586.1"/>
    <property type="molecule type" value="Genomic_DNA"/>
</dbReference>
<comment type="caution">
    <text evidence="2">The sequence shown here is derived from an EMBL/GenBank/DDBJ whole genome shotgun (WGS) entry which is preliminary data.</text>
</comment>
<dbReference type="OrthoDB" id="6427852at2759"/>
<organism evidence="2 3">
    <name type="scientific">Mytilus galloprovincialis</name>
    <name type="common">Mediterranean mussel</name>
    <dbReference type="NCBI Taxonomy" id="29158"/>
    <lineage>
        <taxon>Eukaryota</taxon>
        <taxon>Metazoa</taxon>
        <taxon>Spiralia</taxon>
        <taxon>Lophotrochozoa</taxon>
        <taxon>Mollusca</taxon>
        <taxon>Bivalvia</taxon>
        <taxon>Autobranchia</taxon>
        <taxon>Pteriomorphia</taxon>
        <taxon>Mytilida</taxon>
        <taxon>Mytiloidea</taxon>
        <taxon>Mytilidae</taxon>
        <taxon>Mytilinae</taxon>
        <taxon>Mytilus</taxon>
    </lineage>
</organism>
<feature type="region of interest" description="Disordered" evidence="1">
    <location>
        <begin position="425"/>
        <end position="451"/>
    </location>
</feature>
<evidence type="ECO:0000256" key="1">
    <source>
        <dbReference type="SAM" id="MobiDB-lite"/>
    </source>
</evidence>
<keyword evidence="3" id="KW-1185">Reference proteome</keyword>
<dbReference type="InterPro" id="IPR027417">
    <property type="entry name" value="P-loop_NTPase"/>
</dbReference>
<dbReference type="AlphaFoldDB" id="A0A8B6H846"/>
<evidence type="ECO:0000313" key="3">
    <source>
        <dbReference type="Proteomes" id="UP000596742"/>
    </source>
</evidence>
<dbReference type="InterPro" id="IPR038765">
    <property type="entry name" value="Papain-like_cys_pep_sf"/>
</dbReference>
<dbReference type="Proteomes" id="UP000596742">
    <property type="component" value="Unassembled WGS sequence"/>
</dbReference>
<sequence>MDEFYLFVNSGDSLDLFPENRGGQFSVRLPRSHLTNGTWECALLEMTFVPTFEIPTRRVYLCSDVVREESYVRDTYLPLLQSVAVRRDETMEVIFERPLYRTTRGGEVTLLEITVRDDRLRVCRFKDDHTVFQERCHVETLSQSAWKWGYAAAAAPPVSCGGRTAAAAAARACGGRTAAVRSVPVSTPVYHMIVSGPTSCGKTHFVAKVLREAEAMCEPAPQRIVWLYKRWQPLYDVVRDGVHPPVEFVRGIPADLESDDFFDPRVRNVVVLDDLMTLASKDTRINDLFTEGSHHRNLSVIAIYQNLYFGKDPTQRRNCHYMVLFDNPIDRQPVATLARQMYPGRSEHFLRQFDEATRRRHGYLLVDVKPETPETERLRTNVLTGAGEEEETTQTEETTTNDLIACEECGLVFVHRRGLEEHACGREEEERVSKARRLDSSEDTSEYDTDEDALPMSDAELEEALEGLPVDVRCAEELPADISHRPMTYVVNTDTCDGPGKHWVAFHFPSTGPAEFFDSLGRSPEYYHRRFRNVLIANGPQYRFSTTQVQPGSSDTCGLYCDHFVKMRYRNISMEDIVKDFSPRDLMSNDDTNCLHCTNECNKYI</sequence>
<feature type="compositionally biased region" description="Basic and acidic residues" evidence="1">
    <location>
        <begin position="425"/>
        <end position="440"/>
    </location>
</feature>